<evidence type="ECO:0000313" key="2">
    <source>
        <dbReference type="EnsemblMetazoa" id="G26577.1:cds"/>
    </source>
</evidence>
<feature type="region of interest" description="Disordered" evidence="1">
    <location>
        <begin position="1"/>
        <end position="23"/>
    </location>
</feature>
<sequence>MSENSEHSEMAGGISEEKEAPVNPSILTMMKEMQNNIASLASFCRRKIRNQDIKLQRTQTLVAKAIVPQLQQINLLLNCKAKRRGPVNEGPHNPRQWTVSKLMTYVYCDLSQRRREFHYPTRK</sequence>
<evidence type="ECO:0000256" key="1">
    <source>
        <dbReference type="SAM" id="MobiDB-lite"/>
    </source>
</evidence>
<organism evidence="2 3">
    <name type="scientific">Magallana gigas</name>
    <name type="common">Pacific oyster</name>
    <name type="synonym">Crassostrea gigas</name>
    <dbReference type="NCBI Taxonomy" id="29159"/>
    <lineage>
        <taxon>Eukaryota</taxon>
        <taxon>Metazoa</taxon>
        <taxon>Spiralia</taxon>
        <taxon>Lophotrochozoa</taxon>
        <taxon>Mollusca</taxon>
        <taxon>Bivalvia</taxon>
        <taxon>Autobranchia</taxon>
        <taxon>Pteriomorphia</taxon>
        <taxon>Ostreida</taxon>
        <taxon>Ostreoidea</taxon>
        <taxon>Ostreidae</taxon>
        <taxon>Magallana</taxon>
    </lineage>
</organism>
<accession>A0A8W8L3Y6</accession>
<evidence type="ECO:0000313" key="3">
    <source>
        <dbReference type="Proteomes" id="UP000005408"/>
    </source>
</evidence>
<keyword evidence="3" id="KW-1185">Reference proteome</keyword>
<dbReference type="AlphaFoldDB" id="A0A8W8L3Y6"/>
<dbReference type="EnsemblMetazoa" id="G26577.1">
    <property type="protein sequence ID" value="G26577.1:cds"/>
    <property type="gene ID" value="G26577"/>
</dbReference>
<protein>
    <submittedName>
        <fullName evidence="2">Uncharacterized protein</fullName>
    </submittedName>
</protein>
<reference evidence="2" key="1">
    <citation type="submission" date="2022-08" db="UniProtKB">
        <authorList>
            <consortium name="EnsemblMetazoa"/>
        </authorList>
    </citation>
    <scope>IDENTIFICATION</scope>
    <source>
        <strain evidence="2">05x7-T-G4-1.051#20</strain>
    </source>
</reference>
<feature type="compositionally biased region" description="Basic and acidic residues" evidence="1">
    <location>
        <begin position="1"/>
        <end position="20"/>
    </location>
</feature>
<dbReference type="Proteomes" id="UP000005408">
    <property type="component" value="Unassembled WGS sequence"/>
</dbReference>
<name>A0A8W8L3Y6_MAGGI</name>
<proteinExistence type="predicted"/>